<accession>A0ABD2LWV1</accession>
<feature type="compositionally biased region" description="Polar residues" evidence="1">
    <location>
        <begin position="98"/>
        <end position="109"/>
    </location>
</feature>
<comment type="caution">
    <text evidence="3">The sequence shown here is derived from an EMBL/GenBank/DDBJ whole genome shotgun (WGS) entry which is preliminary data.</text>
</comment>
<dbReference type="AlphaFoldDB" id="A0ABD2LWV1"/>
<name>A0ABD2LWV1_9BILA</name>
<feature type="region of interest" description="Disordered" evidence="1">
    <location>
        <begin position="27"/>
        <end position="109"/>
    </location>
</feature>
<evidence type="ECO:0000256" key="2">
    <source>
        <dbReference type="SAM" id="SignalP"/>
    </source>
</evidence>
<feature type="chain" id="PRO_5044799702" evidence="2">
    <location>
        <begin position="24"/>
        <end position="109"/>
    </location>
</feature>
<reference evidence="3 4" key="1">
    <citation type="submission" date="2024-10" db="EMBL/GenBank/DDBJ databases">
        <authorList>
            <person name="Kim D."/>
        </authorList>
    </citation>
    <scope>NUCLEOTIDE SEQUENCE [LARGE SCALE GENOMIC DNA]</scope>
    <source>
        <strain evidence="3">BH-2024</strain>
    </source>
</reference>
<organism evidence="3 4">
    <name type="scientific">Heterodera trifolii</name>
    <dbReference type="NCBI Taxonomy" id="157864"/>
    <lineage>
        <taxon>Eukaryota</taxon>
        <taxon>Metazoa</taxon>
        <taxon>Ecdysozoa</taxon>
        <taxon>Nematoda</taxon>
        <taxon>Chromadorea</taxon>
        <taxon>Rhabditida</taxon>
        <taxon>Tylenchina</taxon>
        <taxon>Tylenchomorpha</taxon>
        <taxon>Tylenchoidea</taxon>
        <taxon>Heteroderidae</taxon>
        <taxon>Heteroderinae</taxon>
        <taxon>Heterodera</taxon>
    </lineage>
</organism>
<feature type="compositionally biased region" description="Polar residues" evidence="1">
    <location>
        <begin position="37"/>
        <end position="59"/>
    </location>
</feature>
<keyword evidence="4" id="KW-1185">Reference proteome</keyword>
<evidence type="ECO:0000313" key="3">
    <source>
        <dbReference type="EMBL" id="KAL3119548.1"/>
    </source>
</evidence>
<keyword evidence="2" id="KW-0732">Signal</keyword>
<dbReference type="Proteomes" id="UP001620626">
    <property type="component" value="Unassembled WGS sequence"/>
</dbReference>
<evidence type="ECO:0000256" key="1">
    <source>
        <dbReference type="SAM" id="MobiDB-lite"/>
    </source>
</evidence>
<gene>
    <name evidence="3" type="ORF">niasHT_010134</name>
</gene>
<proteinExistence type="predicted"/>
<protein>
    <submittedName>
        <fullName evidence="3">Uncharacterized protein</fullName>
    </submittedName>
</protein>
<evidence type="ECO:0000313" key="4">
    <source>
        <dbReference type="Proteomes" id="UP001620626"/>
    </source>
</evidence>
<feature type="signal peptide" evidence="2">
    <location>
        <begin position="1"/>
        <end position="23"/>
    </location>
</feature>
<dbReference type="EMBL" id="JBICBT010000242">
    <property type="protein sequence ID" value="KAL3119548.1"/>
    <property type="molecule type" value="Genomic_DNA"/>
</dbReference>
<sequence length="109" mass="11501">MSVPAKLILLLVAASLVANFVLGMDGKNGAVAEKSPKTPTDPNNKLPKNTEKSNAPMKTNKTKKIDQAVLEGVSKEIKFEDMDDDTPPAAATGVPSKKPNSTKNQRGGN</sequence>